<feature type="region of interest" description="Disordered" evidence="1">
    <location>
        <begin position="1"/>
        <end position="25"/>
    </location>
</feature>
<feature type="compositionally biased region" description="Low complexity" evidence="1">
    <location>
        <begin position="139"/>
        <end position="157"/>
    </location>
</feature>
<sequence length="157" mass="15472">MGAAPSPALHAPLSTTPAAATTAPAHADGPVLRAATAAPTPHDAAATHVVGCNFHGGTPFFPPEQMEDNVPAVPMTRLPRIRAACRLLPLMLGLALPLTACTHGKFGEDFCISCAGEAHADAGAPATDTTGGRKGGPGASAQAAPSQGPAATGTSHM</sequence>
<accession>A0A0M0EDI5</accession>
<feature type="region of interest" description="Disordered" evidence="1">
    <location>
        <begin position="122"/>
        <end position="157"/>
    </location>
</feature>
<reference evidence="2" key="1">
    <citation type="submission" date="2015-08" db="EMBL/GenBank/DDBJ databases">
        <title>Draft genome sequence of Komagataeibacter europaeus CECT 8546 a cellulose producer strain from vinegar produced by the traditional method.</title>
        <authorList>
            <person name="Poehlein A."/>
            <person name="Valera M.J."/>
            <person name="Haack F.S."/>
            <person name="Mas A."/>
            <person name="Daniel R."/>
            <person name="Streit W.R."/>
            <person name="Mateo E."/>
        </authorList>
    </citation>
    <scope>NUCLEOTIDE SEQUENCE [LARGE SCALE GENOMIC DNA]</scope>
    <source>
        <strain evidence="2">CECT 8546</strain>
    </source>
</reference>
<protein>
    <submittedName>
        <fullName evidence="2">Uncharacterized protein</fullName>
    </submittedName>
</protein>
<name>A0A0M0EDI5_KOMEU</name>
<dbReference type="STRING" id="33995.KOEU_35310"/>
<evidence type="ECO:0000313" key="2">
    <source>
        <dbReference type="EMBL" id="KON62971.1"/>
    </source>
</evidence>
<evidence type="ECO:0000256" key="1">
    <source>
        <dbReference type="SAM" id="MobiDB-lite"/>
    </source>
</evidence>
<dbReference type="PATRIC" id="fig|33995.3.peg.3914"/>
<dbReference type="AlphaFoldDB" id="A0A0M0EDI5"/>
<dbReference type="EMBL" id="LHUQ01000051">
    <property type="protein sequence ID" value="KON62971.1"/>
    <property type="molecule type" value="Genomic_DNA"/>
</dbReference>
<comment type="caution">
    <text evidence="2">The sequence shown here is derived from an EMBL/GenBank/DDBJ whole genome shotgun (WGS) entry which is preliminary data.</text>
</comment>
<organism evidence="2 3">
    <name type="scientific">Komagataeibacter europaeus</name>
    <name type="common">Gluconacetobacter europaeus</name>
    <dbReference type="NCBI Taxonomy" id="33995"/>
    <lineage>
        <taxon>Bacteria</taxon>
        <taxon>Pseudomonadati</taxon>
        <taxon>Pseudomonadota</taxon>
        <taxon>Alphaproteobacteria</taxon>
        <taxon>Acetobacterales</taxon>
        <taxon>Acetobacteraceae</taxon>
        <taxon>Komagataeibacter</taxon>
    </lineage>
</organism>
<gene>
    <name evidence="2" type="ORF">KOEU_35310</name>
</gene>
<dbReference type="Proteomes" id="UP000037566">
    <property type="component" value="Unassembled WGS sequence"/>
</dbReference>
<dbReference type="RefSeq" id="WP_019085321.1">
    <property type="nucleotide sequence ID" value="NZ_LHUQ01000051.1"/>
</dbReference>
<proteinExistence type="predicted"/>
<evidence type="ECO:0000313" key="3">
    <source>
        <dbReference type="Proteomes" id="UP000037566"/>
    </source>
</evidence>
<keyword evidence="3" id="KW-1185">Reference proteome</keyword>